<reference evidence="1" key="1">
    <citation type="journal article" date="2021" name="PeerJ">
        <title>Extensive microbial diversity within the chicken gut microbiome revealed by metagenomics and culture.</title>
        <authorList>
            <person name="Gilroy R."/>
            <person name="Ravi A."/>
            <person name="Getino M."/>
            <person name="Pursley I."/>
            <person name="Horton D.L."/>
            <person name="Alikhan N.F."/>
            <person name="Baker D."/>
            <person name="Gharbi K."/>
            <person name="Hall N."/>
            <person name="Watson M."/>
            <person name="Adriaenssens E.M."/>
            <person name="Foster-Nyarko E."/>
            <person name="Jarju S."/>
            <person name="Secka A."/>
            <person name="Antonio M."/>
            <person name="Oren A."/>
            <person name="Chaudhuri R.R."/>
            <person name="La Ragione R."/>
            <person name="Hildebrand F."/>
            <person name="Pallen M.J."/>
        </authorList>
    </citation>
    <scope>NUCLEOTIDE SEQUENCE</scope>
    <source>
        <strain evidence="1">ChiGjej6B6-14162</strain>
    </source>
</reference>
<dbReference type="Pfam" id="PF18944">
    <property type="entry name" value="DUF5691"/>
    <property type="match status" value="1"/>
</dbReference>
<reference evidence="1" key="2">
    <citation type="submission" date="2021-04" db="EMBL/GenBank/DDBJ databases">
        <authorList>
            <person name="Gilroy R."/>
        </authorList>
    </citation>
    <scope>NUCLEOTIDE SEQUENCE</scope>
    <source>
        <strain evidence="1">ChiGjej6B6-14162</strain>
    </source>
</reference>
<accession>A0A9D1X7U6</accession>
<dbReference type="Proteomes" id="UP000886740">
    <property type="component" value="Unassembled WGS sequence"/>
</dbReference>
<evidence type="ECO:0000313" key="1">
    <source>
        <dbReference type="EMBL" id="HIX74166.1"/>
    </source>
</evidence>
<gene>
    <name evidence="1" type="ORF">H9977_03875</name>
</gene>
<sequence>MNITEPIIQAASLGTAHSEYTADNLPETLKELVDKIKSEAEDTESFLYQTIAATFTYRRAGWKPASAEGLTHLEQAPEEELPYFEQERNQLFFRLCNTRYLLSYAYRRASTSGRIIAPEYLPQLIRRAYNRTNPSRNEEQRLLSGLMGNRGQWLLRQMGLANRVTEEPWETATHNERKDRLCQYRLENPAQALELLRSDWKSEPANRRDELLGCLRINLSKTDEPFLQEVAQSDRSATVKETARTLLLCIPDSALVSRYRELLKGHLRYNRLFGWSYDTLEYTPEMKQLGLLEVSPNKKEKDSEFLLRQLAERMPLDFWCELFNRDTEQAARKLVRHLPFKNYFNLETPIENFKDSQWAYYTLKEDPTYVQKTGLISLLSPSQREEISWPENINDFDYVPDSWYGDDSETWGPRFSKSVLTWLLRRRYLYFATDTAERLSQFLSPELRGVIESLASATANTASSVNEFRVKILEFMDLRKEIDTLFNDNK</sequence>
<comment type="caution">
    <text evidence="1">The sequence shown here is derived from an EMBL/GenBank/DDBJ whole genome shotgun (WGS) entry which is preliminary data.</text>
</comment>
<dbReference type="InterPro" id="IPR043746">
    <property type="entry name" value="DUF5691"/>
</dbReference>
<dbReference type="EMBL" id="DXEL01000031">
    <property type="protein sequence ID" value="HIX74166.1"/>
    <property type="molecule type" value="Genomic_DNA"/>
</dbReference>
<protein>
    <submittedName>
        <fullName evidence="1">Uncharacterized protein</fullName>
    </submittedName>
</protein>
<evidence type="ECO:0000313" key="2">
    <source>
        <dbReference type="Proteomes" id="UP000886740"/>
    </source>
</evidence>
<organism evidence="1 2">
    <name type="scientific">Candidatus Parabacteroides intestinipullorum</name>
    <dbReference type="NCBI Taxonomy" id="2838723"/>
    <lineage>
        <taxon>Bacteria</taxon>
        <taxon>Pseudomonadati</taxon>
        <taxon>Bacteroidota</taxon>
        <taxon>Bacteroidia</taxon>
        <taxon>Bacteroidales</taxon>
        <taxon>Tannerellaceae</taxon>
        <taxon>Parabacteroides</taxon>
    </lineage>
</organism>
<dbReference type="AlphaFoldDB" id="A0A9D1X7U6"/>
<name>A0A9D1X7U6_9BACT</name>
<proteinExistence type="predicted"/>